<name>A0AA52EFV3_9PROT</name>
<feature type="signal peptide" evidence="1">
    <location>
        <begin position="1"/>
        <end position="23"/>
    </location>
</feature>
<reference evidence="3" key="1">
    <citation type="submission" date="2023-04" db="EMBL/GenBank/DDBJ databases">
        <title>Complete genome sequence of Temperatibacter marinus.</title>
        <authorList>
            <person name="Rong J.-C."/>
            <person name="Yi M.-L."/>
            <person name="Zhao Q."/>
        </authorList>
    </citation>
    <scope>NUCLEOTIDE SEQUENCE</scope>
    <source>
        <strain evidence="3">NBRC 110045</strain>
    </source>
</reference>
<organism evidence="3 4">
    <name type="scientific">Temperatibacter marinus</name>
    <dbReference type="NCBI Taxonomy" id="1456591"/>
    <lineage>
        <taxon>Bacteria</taxon>
        <taxon>Pseudomonadati</taxon>
        <taxon>Pseudomonadota</taxon>
        <taxon>Alphaproteobacteria</taxon>
        <taxon>Kordiimonadales</taxon>
        <taxon>Temperatibacteraceae</taxon>
        <taxon>Temperatibacter</taxon>
    </lineage>
</organism>
<evidence type="ECO:0000256" key="1">
    <source>
        <dbReference type="SAM" id="SignalP"/>
    </source>
</evidence>
<dbReference type="InterPro" id="IPR045670">
    <property type="entry name" value="DUF5916"/>
</dbReference>
<evidence type="ECO:0000313" key="4">
    <source>
        <dbReference type="Proteomes" id="UP001268683"/>
    </source>
</evidence>
<feature type="domain" description="DUF5916" evidence="2">
    <location>
        <begin position="268"/>
        <end position="352"/>
    </location>
</feature>
<evidence type="ECO:0000259" key="2">
    <source>
        <dbReference type="Pfam" id="PF19313"/>
    </source>
</evidence>
<dbReference type="Gene3D" id="2.60.40.1190">
    <property type="match status" value="1"/>
</dbReference>
<keyword evidence="1" id="KW-0732">Signal</keyword>
<keyword evidence="4" id="KW-1185">Reference proteome</keyword>
<dbReference type="AlphaFoldDB" id="A0AA52EFV3"/>
<proteinExistence type="predicted"/>
<sequence length="743" mass="83789">MSVVKSLVIFSFVYFVLSSSAFAQDKTVPAVRMQSAPTIDGLLSPGEWKNAALISKGLHQIKPRDGARPSHPTDIFIGYDNDYLYVAARMYDDNPEKIVARQMIEGTGLGGEDSFKIILSPFNNKQSGYFFKANANGVREDALFEGANRKNFNWDAIWHVRSSIDEKGWTAEFRIPFKSLNFNPDNASWGISFGRDIGRLSEYNAWTSYNRQIGVDTAGELQGVSGVKQGLGLDIVMSAASNRQKLYNTTSINPAIVGMDSDYLTQVEASDFTFEPSIDAIYKITPSLTAVLTLNTDFSATEVDDQVVNLSRFSVFLPEKRDFFLQDADLFNFGSIGRNGRPFFSRRIGLVEGEEMKIRVGGKLTGRIGQWNVGILDVLQDSYVDDGNMNLFVARVQRRIFEQSSVGAIFTYGDPITGKGAYTIGTDFLYRDNTLVDGKVFEANFWGQKTTHPDDVAGAKTEGYGTEIELGGSDGFDTGLEFVHLGEDFNPTLGYVNRTGIDQFEIYAGYKYRPNSRWLKKYEPRIWQGNWWNTTGGLQTRDTFIRPVHIEFTSDDKILFAHIKTKDVLSESFEIVDDVIIPAGSYSFSKNRYEFDSSSRRMAGVRIRVEDGDYYTGTRKNYHASARIQPNKFMKFTAGITVNKITLNEGAFTTRQLFFNSNIAFSSSLSWISRIQYNNLSREAALNSRLRYNPEPGRDFYLIVNHGLIRDQETDPDTGDVVRNRFRSTRNRIGLKVGYTLRF</sequence>
<dbReference type="Pfam" id="PF19313">
    <property type="entry name" value="DUF5916"/>
    <property type="match status" value="1"/>
</dbReference>
<dbReference type="Proteomes" id="UP001268683">
    <property type="component" value="Chromosome"/>
</dbReference>
<dbReference type="RefSeq" id="WP_310797387.1">
    <property type="nucleotide sequence ID" value="NZ_CP123872.1"/>
</dbReference>
<feature type="chain" id="PRO_5041459967" evidence="1">
    <location>
        <begin position="24"/>
        <end position="743"/>
    </location>
</feature>
<dbReference type="SUPFAM" id="SSF49344">
    <property type="entry name" value="CBD9-like"/>
    <property type="match status" value="1"/>
</dbReference>
<dbReference type="CDD" id="cd09618">
    <property type="entry name" value="CBM9_like_2"/>
    <property type="match status" value="1"/>
</dbReference>
<accession>A0AA52EFV3</accession>
<dbReference type="KEGG" id="tmk:QGN29_08300"/>
<dbReference type="EMBL" id="CP123872">
    <property type="protein sequence ID" value="WND01559.1"/>
    <property type="molecule type" value="Genomic_DNA"/>
</dbReference>
<protein>
    <submittedName>
        <fullName evidence="3">DUF5916 domain-containing protein</fullName>
    </submittedName>
</protein>
<gene>
    <name evidence="3" type="ORF">QGN29_08300</name>
</gene>
<evidence type="ECO:0000313" key="3">
    <source>
        <dbReference type="EMBL" id="WND01559.1"/>
    </source>
</evidence>